<dbReference type="OrthoDB" id="96964at2759"/>
<dbReference type="SUPFAM" id="SSF50978">
    <property type="entry name" value="WD40 repeat-like"/>
    <property type="match status" value="2"/>
</dbReference>
<feature type="compositionally biased region" description="Gly residues" evidence="3">
    <location>
        <begin position="1350"/>
        <end position="1359"/>
    </location>
</feature>
<feature type="coiled-coil region" evidence="2">
    <location>
        <begin position="310"/>
        <end position="360"/>
    </location>
</feature>
<name>A0A9W7C2X1_9STRA</name>
<evidence type="ECO:0000256" key="3">
    <source>
        <dbReference type="SAM" id="MobiDB-lite"/>
    </source>
</evidence>
<dbReference type="InterPro" id="IPR015943">
    <property type="entry name" value="WD40/YVTN_repeat-like_dom_sf"/>
</dbReference>
<sequence length="1384" mass="153856">MEQATTKHTAALLHLLNITPLSELEKRLPQQCNLRTFVTTVKQLSEGPLHKEDLETVIYVFKQIDSRATGSIKWNDVRNYVMASEVIGEVETGGGRERKWHADSNVKDNNTYVTGLRSLTYFPKPLAKLALILNNDEGLQLLVPPEYQSEMPRLSISLRHHTAFKQHRLIECLSIDGIDGIVTSSVMEGRGIGGFVTVWDVPTAKEREKGEQFIPVMVERLETEFPQDFLCCSTREEVLFSASKASGMLICSRIRVGRDNVGDEEGKYEERDITKIVTTKPPVFEEERGGGGEQLPEAPLRSDPKILKDLLNLNIKVKKKELEMAEFDARRREDKDKLSVKSEQEMLLEAEARKAKAKSATQKETTRQKIPVHVSAISALLEVRSTDGSNFLLVGSSDGTIASIDLAKPYMESKDPLKHIVRRVAAHEEGVSLMKFSSTSDIILTAGNHCNESVPDIFVWDTHPTTGIALDARARLSSDGCQVKAIEIIDEEDSAIAVTIDGTVLIYNLNTFELLQKLPPHPNLRGKAVTAVTTTPPTSTMPRTLFVCSDRMHIYHCKILPIHDPILTSFYNPFFSNFVTVTSNRILIWDSSKGDLLRVFKSDQIFGISSFSSVTKEITSCCLDSTGRRLIVGDETGCIKVINFMNGSVRKEFDPHRAAVAFVDYSVSDKCAITAGMDGRLHMVDDGETEGYKRADAKKGFHEHTIVQRSIEINGNLETFGGKHHHHTATSPGHEEDTNIRRSSSFLNALHQAHAGNNSGSRRGSNLSTMAMKEMARRASIQSNGHGPLSPPKSPLSMAQIVGVNQQVHNAKQALGQSRKASKAIAQGHLSAMPANFQSHRRSSLSKHPVPGRRMSFLGGLRQQSTSNHDHTELNQVAFSSYLNVIATATTTGTAEYHLHLWDYENCTLIGTCVHPQARSGESYEVSALALLQPKPFLLGGLSSGIIPIWSILDCSCKLVLVPSTESKNEWLDGGVRGNSATITSLCVINLEDPFKGEDDDSDQEFTTQLVFASDDKGLMFCWTLTEDIFNEKQVECRRRANFNPHKFVHTLLGGDEMTHYRRQARRAQSRGGMRSRSPSMFWKAHDDSISMLSAVEHPPSIISCSHDCLTKVWSIEGKLLAVIDSNNPKPSLSSKGPAWAFTPAADKGQKSHRNRKDENFSELVDAVHLEDKGIEKAHALQHSGKVLKRHPSQENFLNRQLHHGKRPTTTGETMDDAFKSGKKKFGAKWTVNRRTSWNPSDAKRILREEEQMSKAYQGGGVGGDRQWDGMMDSLHIFESALDEHTKTRSSNGLDKQLKNFKKRQEIQPWPEFPFKRWGVREDLPLERKTVHRPVPVGRPTTSLSKGARRGAGGGGGMTRPGTAPVGGEQTVNICMKLKHMNFM</sequence>
<dbReference type="SMART" id="SM00320">
    <property type="entry name" value="WD40"/>
    <property type="match status" value="8"/>
</dbReference>
<dbReference type="PANTHER" id="PTHR44324">
    <property type="entry name" value="WD40 REPEAT DOMAIN 95"/>
    <property type="match status" value="1"/>
</dbReference>
<dbReference type="InterPro" id="IPR001680">
    <property type="entry name" value="WD40_rpt"/>
</dbReference>
<keyword evidence="1" id="KW-0677">Repeat</keyword>
<evidence type="ECO:0000256" key="1">
    <source>
        <dbReference type="ARBA" id="ARBA00022737"/>
    </source>
</evidence>
<dbReference type="Gene3D" id="2.130.10.10">
    <property type="entry name" value="YVTN repeat-like/Quinoprotein amine dehydrogenase"/>
    <property type="match status" value="3"/>
</dbReference>
<evidence type="ECO:0000256" key="2">
    <source>
        <dbReference type="SAM" id="Coils"/>
    </source>
</evidence>
<evidence type="ECO:0000313" key="5">
    <source>
        <dbReference type="Proteomes" id="UP001165085"/>
    </source>
</evidence>
<dbReference type="PANTHER" id="PTHR44324:SF4">
    <property type="entry name" value="WD40 REPEAT DOMAIN 95"/>
    <property type="match status" value="1"/>
</dbReference>
<dbReference type="InterPro" id="IPR036322">
    <property type="entry name" value="WD40_repeat_dom_sf"/>
</dbReference>
<dbReference type="Proteomes" id="UP001165085">
    <property type="component" value="Unassembled WGS sequence"/>
</dbReference>
<keyword evidence="5" id="KW-1185">Reference proteome</keyword>
<feature type="region of interest" description="Disordered" evidence="3">
    <location>
        <begin position="1333"/>
        <end position="1366"/>
    </location>
</feature>
<gene>
    <name evidence="4" type="ORF">TrST_g13613</name>
</gene>
<feature type="region of interest" description="Disordered" evidence="3">
    <location>
        <begin position="1132"/>
        <end position="1158"/>
    </location>
</feature>
<accession>A0A9W7C2X1</accession>
<dbReference type="InterPro" id="IPR051242">
    <property type="entry name" value="WD-EF-hand_domain"/>
</dbReference>
<evidence type="ECO:0000313" key="4">
    <source>
        <dbReference type="EMBL" id="GMH98700.1"/>
    </source>
</evidence>
<comment type="caution">
    <text evidence="4">The sequence shown here is derived from an EMBL/GenBank/DDBJ whole genome shotgun (WGS) entry which is preliminary data.</text>
</comment>
<reference evidence="5" key="1">
    <citation type="journal article" date="2023" name="Commun. Biol.">
        <title>Genome analysis of Parmales, the sister group of diatoms, reveals the evolutionary specialization of diatoms from phago-mixotrophs to photoautotrophs.</title>
        <authorList>
            <person name="Ban H."/>
            <person name="Sato S."/>
            <person name="Yoshikawa S."/>
            <person name="Yamada K."/>
            <person name="Nakamura Y."/>
            <person name="Ichinomiya M."/>
            <person name="Sato N."/>
            <person name="Blanc-Mathieu R."/>
            <person name="Endo H."/>
            <person name="Kuwata A."/>
            <person name="Ogata H."/>
        </authorList>
    </citation>
    <scope>NUCLEOTIDE SEQUENCE [LARGE SCALE GENOMIC DNA]</scope>
    <source>
        <strain evidence="5">NIES 3701</strain>
    </source>
</reference>
<keyword evidence="2" id="KW-0175">Coiled coil</keyword>
<evidence type="ECO:0008006" key="6">
    <source>
        <dbReference type="Google" id="ProtNLM"/>
    </source>
</evidence>
<proteinExistence type="predicted"/>
<protein>
    <recommendedName>
        <fullName evidence="6">WD repeat-containing protein on Y chromosome</fullName>
    </recommendedName>
</protein>
<dbReference type="EMBL" id="BRXY01000533">
    <property type="protein sequence ID" value="GMH98700.1"/>
    <property type="molecule type" value="Genomic_DNA"/>
</dbReference>
<organism evidence="4 5">
    <name type="scientific">Triparma strigata</name>
    <dbReference type="NCBI Taxonomy" id="1606541"/>
    <lineage>
        <taxon>Eukaryota</taxon>
        <taxon>Sar</taxon>
        <taxon>Stramenopiles</taxon>
        <taxon>Ochrophyta</taxon>
        <taxon>Bolidophyceae</taxon>
        <taxon>Parmales</taxon>
        <taxon>Triparmaceae</taxon>
        <taxon>Triparma</taxon>
    </lineage>
</organism>